<gene>
    <name evidence="3" type="ORF">TQ35_008710</name>
    <name evidence="2" type="ORF">TQ35_05705</name>
</gene>
<dbReference type="EMBL" id="JZWS01000058">
    <property type="protein sequence ID" value="KJR78723.1"/>
    <property type="molecule type" value="Genomic_DNA"/>
</dbReference>
<organism evidence="2">
    <name type="scientific">Candidatus Aramenus sulfurataquae</name>
    <dbReference type="NCBI Taxonomy" id="1326980"/>
    <lineage>
        <taxon>Archaea</taxon>
        <taxon>Thermoproteota</taxon>
        <taxon>Thermoprotei</taxon>
        <taxon>Sulfolobales</taxon>
        <taxon>Sulfolobaceae</taxon>
        <taxon>Candidatus Aramenus</taxon>
    </lineage>
</organism>
<sequence>MSQTTISSLLTSIENLLVDVFNGVANFIEAGIQELVNYAPTIVDIAIIGAVAVGIGYAFRQAIASVPFIGSIVNGLARLFRF</sequence>
<evidence type="ECO:0000313" key="3">
    <source>
        <dbReference type="EMBL" id="MCL7344637.1"/>
    </source>
</evidence>
<dbReference type="EMBL" id="JZWS02000019">
    <property type="protein sequence ID" value="MCL7344637.1"/>
    <property type="molecule type" value="Genomic_DNA"/>
</dbReference>
<dbReference type="AlphaFoldDB" id="A0A0F2LMA5"/>
<reference evidence="2" key="1">
    <citation type="submission" date="2015-03" db="EMBL/GenBank/DDBJ databases">
        <title>Metagenome Sequencing of an Archaeal-Dominated Microbial Community from a Hot Spring at the Los Azufres Geothermal Field, Mexico.</title>
        <authorList>
            <person name="Servin-Garciduenas L.E."/>
            <person name="Martinez-Romero E."/>
        </authorList>
    </citation>
    <scope>NUCLEOTIDE SEQUENCE [LARGE SCALE GENOMIC DNA]</scope>
    <source>
        <strain evidence="2">AZ1-454</strain>
    </source>
</reference>
<keyword evidence="1" id="KW-0472">Membrane</keyword>
<proteinExistence type="predicted"/>
<keyword evidence="1" id="KW-0812">Transmembrane</keyword>
<accession>A0A0F2LMA5</accession>
<feature type="transmembrane region" description="Helical" evidence="1">
    <location>
        <begin position="38"/>
        <end position="59"/>
    </location>
</feature>
<evidence type="ECO:0000256" key="1">
    <source>
        <dbReference type="SAM" id="Phobius"/>
    </source>
</evidence>
<keyword evidence="1" id="KW-1133">Transmembrane helix</keyword>
<comment type="caution">
    <text evidence="2">The sequence shown here is derived from an EMBL/GenBank/DDBJ whole genome shotgun (WGS) entry which is preliminary data.</text>
</comment>
<evidence type="ECO:0000313" key="2">
    <source>
        <dbReference type="EMBL" id="KJR78723.1"/>
    </source>
</evidence>
<name>A0A0F2LMA5_9CREN</name>
<protein>
    <submittedName>
        <fullName evidence="2">Uncharacterized protein</fullName>
    </submittedName>
</protein>
<reference evidence="3" key="2">
    <citation type="submission" date="2022-05" db="EMBL/GenBank/DDBJ databases">
        <title>Metagenome Sequencing of an Archaeal-Dominated Microbial Community from a Hot Spring at the Los Azufres Geothermal Field, Mexico.</title>
        <authorList>
            <person name="Marin-Paredes R."/>
            <person name="Martinez-Romero E."/>
            <person name="Servin-Garciduenas L.E."/>
        </authorList>
    </citation>
    <scope>NUCLEOTIDE SEQUENCE</scope>
    <source>
        <strain evidence="3">AZ1-454</strain>
    </source>
</reference>